<protein>
    <submittedName>
        <fullName evidence="2">ROK family protein</fullName>
    </submittedName>
</protein>
<evidence type="ECO:0000256" key="1">
    <source>
        <dbReference type="ARBA" id="ARBA00006479"/>
    </source>
</evidence>
<organism evidence="2 3">
    <name type="scientific">Arachnia propionica</name>
    <dbReference type="NCBI Taxonomy" id="1750"/>
    <lineage>
        <taxon>Bacteria</taxon>
        <taxon>Bacillati</taxon>
        <taxon>Actinomycetota</taxon>
        <taxon>Actinomycetes</taxon>
        <taxon>Propionibacteriales</taxon>
        <taxon>Propionibacteriaceae</taxon>
        <taxon>Arachnia</taxon>
    </lineage>
</organism>
<proteinExistence type="inferred from homology"/>
<dbReference type="OrthoDB" id="37575at2"/>
<dbReference type="Pfam" id="PF00480">
    <property type="entry name" value="ROK"/>
    <property type="match status" value="2"/>
</dbReference>
<evidence type="ECO:0000313" key="2">
    <source>
        <dbReference type="EMBL" id="RRD06012.1"/>
    </source>
</evidence>
<comment type="caution">
    <text evidence="2">The sequence shown here is derived from an EMBL/GenBank/DDBJ whole genome shotgun (WGS) entry which is preliminary data.</text>
</comment>
<dbReference type="Proteomes" id="UP000280819">
    <property type="component" value="Unassembled WGS sequence"/>
</dbReference>
<reference evidence="2 3" key="1">
    <citation type="submission" date="2018-11" db="EMBL/GenBank/DDBJ databases">
        <title>Genomes From Bacteria Associated with the Canine Oral Cavity: a Test Case for Automated Genome-Based Taxonomic Assignment.</title>
        <authorList>
            <person name="Coil D.A."/>
            <person name="Jospin G."/>
            <person name="Darling A.E."/>
            <person name="Wallis C."/>
            <person name="Davis I.J."/>
            <person name="Harris S."/>
            <person name="Eisen J.A."/>
            <person name="Holcombe L.J."/>
            <person name="O'Flynn C."/>
        </authorList>
    </citation>
    <scope>NUCLEOTIDE SEQUENCE [LARGE SCALE GENOMIC DNA]</scope>
    <source>
        <strain evidence="2 3">OH887_COT-365</strain>
    </source>
</reference>
<dbReference type="Gene3D" id="3.30.420.40">
    <property type="match status" value="2"/>
</dbReference>
<dbReference type="SUPFAM" id="SSF53067">
    <property type="entry name" value="Actin-like ATPase domain"/>
    <property type="match status" value="1"/>
</dbReference>
<dbReference type="Gene3D" id="1.10.10.10">
    <property type="entry name" value="Winged helix-like DNA-binding domain superfamily/Winged helix DNA-binding domain"/>
    <property type="match status" value="1"/>
</dbReference>
<dbReference type="PANTHER" id="PTHR18964">
    <property type="entry name" value="ROK (REPRESSOR, ORF, KINASE) FAMILY"/>
    <property type="match status" value="1"/>
</dbReference>
<dbReference type="RefSeq" id="WP_124843494.1">
    <property type="nucleotide sequence ID" value="NZ_RQZG01000004.1"/>
</dbReference>
<dbReference type="EMBL" id="RQZG01000004">
    <property type="protein sequence ID" value="RRD06012.1"/>
    <property type="molecule type" value="Genomic_DNA"/>
</dbReference>
<dbReference type="InterPro" id="IPR043129">
    <property type="entry name" value="ATPase_NBD"/>
</dbReference>
<dbReference type="CDD" id="cd23763">
    <property type="entry name" value="ASKHA_ATPase_ROK"/>
    <property type="match status" value="1"/>
</dbReference>
<accession>A0A3P1T988</accession>
<gene>
    <name evidence="2" type="ORF">EII34_04835</name>
</gene>
<dbReference type="InterPro" id="IPR000600">
    <property type="entry name" value="ROK"/>
</dbReference>
<comment type="similarity">
    <text evidence="1">Belongs to the ROK (NagC/XylR) family.</text>
</comment>
<dbReference type="InterPro" id="IPR036388">
    <property type="entry name" value="WH-like_DNA-bd_sf"/>
</dbReference>
<dbReference type="PANTHER" id="PTHR18964:SF149">
    <property type="entry name" value="BIFUNCTIONAL UDP-N-ACETYLGLUCOSAMINE 2-EPIMERASE_N-ACETYLMANNOSAMINE KINASE"/>
    <property type="match status" value="1"/>
</dbReference>
<dbReference type="AlphaFoldDB" id="A0A3P1T988"/>
<evidence type="ECO:0000313" key="3">
    <source>
        <dbReference type="Proteomes" id="UP000280819"/>
    </source>
</evidence>
<name>A0A3P1T988_9ACTN</name>
<sequence length="369" mass="38658">MQRAIPVRVALRLRDAEPAGITTLAHDLGLSRTSIENALAQLSTHDLVVGELGAPRGSGRPARQYRFRSDIGLVAGVDIGVHSIRVVVADLAGRTVAIHGATGVDTAEDPSSQLDAVTACLHETLDRLAPTQLRALGVSLPGIVDPTGRLLASVIFPAWVGFDLAEKLGHDFGCPVVIDNGVRLATVAEHHLGAGRGFDDMLYLSVGTRVAAGLIIGGEPRRGAHDVAGDIGRTAFRGLDQRTGQIRWHSAASAKEVFALARQGDRSALAELERFIEELAHGLAGVAMAIDPAIVVVGGGMSLAKEELLDPLRRRLAEHIGPTVTLPVIASRLGEQAAVHGALVAAFRDCAAHIYSVGDLPPPTIIPAN</sequence>